<dbReference type="GO" id="GO:0006310">
    <property type="term" value="P:DNA recombination"/>
    <property type="evidence" value="ECO:0007669"/>
    <property type="project" value="InterPro"/>
</dbReference>
<keyword evidence="8" id="KW-1185">Reference proteome</keyword>
<evidence type="ECO:0000256" key="5">
    <source>
        <dbReference type="SAM" id="MobiDB-lite"/>
    </source>
</evidence>
<dbReference type="VEuPathDB" id="VectorBase:SCAU003981"/>
<evidence type="ECO:0000259" key="6">
    <source>
        <dbReference type="Pfam" id="PF06632"/>
    </source>
</evidence>
<dbReference type="InterPro" id="IPR053961">
    <property type="entry name" value="XRCC4_N"/>
</dbReference>
<dbReference type="AlphaFoldDB" id="A0A1I8P1K6"/>
<protein>
    <recommendedName>
        <fullName evidence="6">XRCC4 N-terminal domain-containing protein</fullName>
    </recommendedName>
</protein>
<dbReference type="GO" id="GO:0006303">
    <property type="term" value="P:double-strand break repair via nonhomologous end joining"/>
    <property type="evidence" value="ECO:0007669"/>
    <property type="project" value="TreeGrafter"/>
</dbReference>
<dbReference type="KEGG" id="scac:106085785"/>
<sequence>MATVSINKLLKKTESPEGDVKPFFYIQTKWLEDQIIIKLQDSETNNCYQGMVTIDSMKEAAAELDVPYNTYYEECRLALTTHIAMPGCTYKLDEDENALTIWKTQDGSIPMLYMEIPLRTISNHYDILDSAIDELQNKSKTLDERVDKAHKFDQNSRELLEDYRICVEEKNQLERRLLRKVAVLLNSKKQKIAELEDRLSKYEEINDNTDNDGEDETRLMDDTEGEIRPHSSKKRKAVLTESDTDTDEDDFLANTQPLTMAETA</sequence>
<dbReference type="Proteomes" id="UP000095300">
    <property type="component" value="Unassembled WGS sequence"/>
</dbReference>
<dbReference type="Gene3D" id="1.20.5.370">
    <property type="match status" value="1"/>
</dbReference>
<evidence type="ECO:0000256" key="1">
    <source>
        <dbReference type="ARBA" id="ARBA00004123"/>
    </source>
</evidence>
<keyword evidence="4" id="KW-0539">Nucleus</keyword>
<dbReference type="Gene3D" id="2.170.210.10">
    <property type="entry name" value="DNA double-strand break repair and VJ recombination XRCC4, N-terminal"/>
    <property type="match status" value="1"/>
</dbReference>
<feature type="domain" description="XRCC4 N-terminal" evidence="6">
    <location>
        <begin position="24"/>
        <end position="105"/>
    </location>
</feature>
<gene>
    <name evidence="7" type="primary">106085785</name>
</gene>
<dbReference type="SUPFAM" id="SSF58022">
    <property type="entry name" value="XRCC4, C-terminal oligomerization domain"/>
    <property type="match status" value="1"/>
</dbReference>
<feature type="compositionally biased region" description="Basic and acidic residues" evidence="5">
    <location>
        <begin position="216"/>
        <end position="229"/>
    </location>
</feature>
<feature type="compositionally biased region" description="Acidic residues" evidence="5">
    <location>
        <begin position="242"/>
        <end position="251"/>
    </location>
</feature>
<reference evidence="7" key="1">
    <citation type="submission" date="2020-05" db="UniProtKB">
        <authorList>
            <consortium name="EnsemblMetazoa"/>
        </authorList>
    </citation>
    <scope>IDENTIFICATION</scope>
    <source>
        <strain evidence="7">USDA</strain>
    </source>
</reference>
<dbReference type="InterPro" id="IPR014751">
    <property type="entry name" value="XRCC4-like_C"/>
</dbReference>
<dbReference type="GO" id="GO:0003677">
    <property type="term" value="F:DNA binding"/>
    <property type="evidence" value="ECO:0007669"/>
    <property type="project" value="InterPro"/>
</dbReference>
<keyword evidence="2" id="KW-0227">DNA damage</keyword>
<evidence type="ECO:0000313" key="7">
    <source>
        <dbReference type="EnsemblMetazoa" id="SCAU003981-PA"/>
    </source>
</evidence>
<dbReference type="InterPro" id="IPR038051">
    <property type="entry name" value="XRCC4-like_N_sf"/>
</dbReference>
<name>A0A1I8P1K6_STOCA</name>
<dbReference type="STRING" id="35570.A0A1I8P1K6"/>
<proteinExistence type="predicted"/>
<dbReference type="Pfam" id="PF06632">
    <property type="entry name" value="XRCC4"/>
    <property type="match status" value="1"/>
</dbReference>
<evidence type="ECO:0000256" key="3">
    <source>
        <dbReference type="ARBA" id="ARBA00023204"/>
    </source>
</evidence>
<dbReference type="OrthoDB" id="8064436at2759"/>
<dbReference type="PANTHER" id="PTHR28559">
    <property type="entry name" value="DNA REPAIR PROTEIN XRCC4"/>
    <property type="match status" value="1"/>
</dbReference>
<feature type="compositionally biased region" description="Acidic residues" evidence="5">
    <location>
        <begin position="205"/>
        <end position="215"/>
    </location>
</feature>
<dbReference type="PANTHER" id="PTHR28559:SF1">
    <property type="entry name" value="DNA REPAIR PROTEIN XRCC4"/>
    <property type="match status" value="1"/>
</dbReference>
<dbReference type="InterPro" id="IPR010585">
    <property type="entry name" value="DNA_repair_prot_XRCC4"/>
</dbReference>
<feature type="region of interest" description="Disordered" evidence="5">
    <location>
        <begin position="205"/>
        <end position="264"/>
    </location>
</feature>
<evidence type="ECO:0000256" key="2">
    <source>
        <dbReference type="ARBA" id="ARBA00022763"/>
    </source>
</evidence>
<keyword evidence="3" id="KW-0234">DNA repair</keyword>
<evidence type="ECO:0000313" key="8">
    <source>
        <dbReference type="Proteomes" id="UP000095300"/>
    </source>
</evidence>
<dbReference type="GO" id="GO:0010165">
    <property type="term" value="P:response to X-ray"/>
    <property type="evidence" value="ECO:0007669"/>
    <property type="project" value="TreeGrafter"/>
</dbReference>
<dbReference type="GO" id="GO:0005958">
    <property type="term" value="C:DNA-dependent protein kinase-DNA ligase 4 complex"/>
    <property type="evidence" value="ECO:0007669"/>
    <property type="project" value="TreeGrafter"/>
</dbReference>
<dbReference type="EnsemblMetazoa" id="SCAU003981-RA">
    <property type="protein sequence ID" value="SCAU003981-PA"/>
    <property type="gene ID" value="SCAU003981"/>
</dbReference>
<accession>A0A1I8P1K6</accession>
<dbReference type="GO" id="GO:0032807">
    <property type="term" value="C:DNA ligase IV complex"/>
    <property type="evidence" value="ECO:0007669"/>
    <property type="project" value="TreeGrafter"/>
</dbReference>
<organism evidence="7 8">
    <name type="scientific">Stomoxys calcitrans</name>
    <name type="common">Stable fly</name>
    <name type="synonym">Conops calcitrans</name>
    <dbReference type="NCBI Taxonomy" id="35570"/>
    <lineage>
        <taxon>Eukaryota</taxon>
        <taxon>Metazoa</taxon>
        <taxon>Ecdysozoa</taxon>
        <taxon>Arthropoda</taxon>
        <taxon>Hexapoda</taxon>
        <taxon>Insecta</taxon>
        <taxon>Pterygota</taxon>
        <taxon>Neoptera</taxon>
        <taxon>Endopterygota</taxon>
        <taxon>Diptera</taxon>
        <taxon>Brachycera</taxon>
        <taxon>Muscomorpha</taxon>
        <taxon>Muscoidea</taxon>
        <taxon>Muscidae</taxon>
        <taxon>Stomoxys</taxon>
    </lineage>
</organism>
<comment type="subcellular location">
    <subcellularLocation>
        <location evidence="1">Nucleus</location>
    </subcellularLocation>
</comment>
<evidence type="ECO:0000256" key="4">
    <source>
        <dbReference type="ARBA" id="ARBA00023242"/>
    </source>
</evidence>